<dbReference type="GO" id="GO:0003729">
    <property type="term" value="F:mRNA binding"/>
    <property type="evidence" value="ECO:0007669"/>
    <property type="project" value="TreeGrafter"/>
</dbReference>
<dbReference type="Pfam" id="PF00572">
    <property type="entry name" value="Ribosomal_L13"/>
    <property type="match status" value="1"/>
</dbReference>
<dbReference type="OrthoDB" id="9801330at2"/>
<evidence type="ECO:0000256" key="2">
    <source>
        <dbReference type="ARBA" id="ARBA00022980"/>
    </source>
</evidence>
<reference evidence="8 9" key="1">
    <citation type="submission" date="2016-10" db="EMBL/GenBank/DDBJ databases">
        <authorList>
            <person name="de Groot N.N."/>
        </authorList>
    </citation>
    <scope>NUCLEOTIDE SEQUENCE [LARGE SCALE GENOMIC DNA]</scope>
    <source>
        <strain evidence="8 9">DSM 13305</strain>
    </source>
</reference>
<comment type="similarity">
    <text evidence="1 5 6">Belongs to the universal ribosomal protein uL13 family.</text>
</comment>
<evidence type="ECO:0000256" key="3">
    <source>
        <dbReference type="ARBA" id="ARBA00023274"/>
    </source>
</evidence>
<dbReference type="CDD" id="cd00392">
    <property type="entry name" value="Ribosomal_L13"/>
    <property type="match status" value="1"/>
</dbReference>
<protein>
    <recommendedName>
        <fullName evidence="4 5">Large ribosomal subunit protein uL13</fullName>
    </recommendedName>
</protein>
<dbReference type="GO" id="GO:0003735">
    <property type="term" value="F:structural constituent of ribosome"/>
    <property type="evidence" value="ECO:0007669"/>
    <property type="project" value="InterPro"/>
</dbReference>
<keyword evidence="9" id="KW-1185">Reference proteome</keyword>
<dbReference type="EMBL" id="FODY01000015">
    <property type="protein sequence ID" value="SEP25777.1"/>
    <property type="molecule type" value="Genomic_DNA"/>
</dbReference>
<dbReference type="NCBIfam" id="TIGR01066">
    <property type="entry name" value="rplM_bact"/>
    <property type="match status" value="1"/>
</dbReference>
<dbReference type="GO" id="GO:0017148">
    <property type="term" value="P:negative regulation of translation"/>
    <property type="evidence" value="ECO:0007669"/>
    <property type="project" value="TreeGrafter"/>
</dbReference>
<dbReference type="Proteomes" id="UP000198847">
    <property type="component" value="Unassembled WGS sequence"/>
</dbReference>
<comment type="function">
    <text evidence="5 7">This protein is one of the early assembly proteins of the 50S ribosomal subunit, although it is not seen to bind rRNA by itself. It is important during the early stages of 50S assembly.</text>
</comment>
<dbReference type="FunFam" id="3.90.1180.10:FF:000001">
    <property type="entry name" value="50S ribosomal protein L13"/>
    <property type="match status" value="1"/>
</dbReference>
<dbReference type="STRING" id="112903.SAMN04490178_11574"/>
<accession>A0A1H8WEB4</accession>
<dbReference type="PROSITE" id="PS00783">
    <property type="entry name" value="RIBOSOMAL_L13"/>
    <property type="match status" value="1"/>
</dbReference>
<name>A0A1H8WEB4_9FIRM</name>
<evidence type="ECO:0000256" key="4">
    <source>
        <dbReference type="ARBA" id="ARBA00035201"/>
    </source>
</evidence>
<dbReference type="GO" id="GO:0006412">
    <property type="term" value="P:translation"/>
    <property type="evidence" value="ECO:0007669"/>
    <property type="project" value="UniProtKB-UniRule"/>
</dbReference>
<proteinExistence type="inferred from homology"/>
<organism evidence="8 9">
    <name type="scientific">Propionispora vibrioides</name>
    <dbReference type="NCBI Taxonomy" id="112903"/>
    <lineage>
        <taxon>Bacteria</taxon>
        <taxon>Bacillati</taxon>
        <taxon>Bacillota</taxon>
        <taxon>Negativicutes</taxon>
        <taxon>Selenomonadales</taxon>
        <taxon>Sporomusaceae</taxon>
        <taxon>Propionispora</taxon>
    </lineage>
</organism>
<dbReference type="SUPFAM" id="SSF52161">
    <property type="entry name" value="Ribosomal protein L13"/>
    <property type="match status" value="1"/>
</dbReference>
<keyword evidence="2 5" id="KW-0689">Ribosomal protein</keyword>
<dbReference type="Gene3D" id="3.90.1180.10">
    <property type="entry name" value="Ribosomal protein L13"/>
    <property type="match status" value="1"/>
</dbReference>
<dbReference type="PIRSF" id="PIRSF002181">
    <property type="entry name" value="Ribosomal_L13"/>
    <property type="match status" value="1"/>
</dbReference>
<comment type="subunit">
    <text evidence="5">Part of the 50S ribosomal subunit.</text>
</comment>
<dbReference type="RefSeq" id="WP_091748032.1">
    <property type="nucleotide sequence ID" value="NZ_FODY01000015.1"/>
</dbReference>
<dbReference type="HAMAP" id="MF_01366">
    <property type="entry name" value="Ribosomal_uL13"/>
    <property type="match status" value="1"/>
</dbReference>
<dbReference type="PANTHER" id="PTHR11545">
    <property type="entry name" value="RIBOSOMAL PROTEIN L13"/>
    <property type="match status" value="1"/>
</dbReference>
<evidence type="ECO:0000313" key="8">
    <source>
        <dbReference type="EMBL" id="SEP25777.1"/>
    </source>
</evidence>
<dbReference type="GO" id="GO:0022625">
    <property type="term" value="C:cytosolic large ribosomal subunit"/>
    <property type="evidence" value="ECO:0007669"/>
    <property type="project" value="TreeGrafter"/>
</dbReference>
<evidence type="ECO:0000256" key="1">
    <source>
        <dbReference type="ARBA" id="ARBA00006227"/>
    </source>
</evidence>
<dbReference type="InterPro" id="IPR005822">
    <property type="entry name" value="Ribosomal_uL13"/>
</dbReference>
<evidence type="ECO:0000256" key="5">
    <source>
        <dbReference type="HAMAP-Rule" id="MF_01366"/>
    </source>
</evidence>
<dbReference type="InterPro" id="IPR023563">
    <property type="entry name" value="Ribosomal_uL13_CS"/>
</dbReference>
<dbReference type="PANTHER" id="PTHR11545:SF2">
    <property type="entry name" value="LARGE RIBOSOMAL SUBUNIT PROTEIN UL13M"/>
    <property type="match status" value="1"/>
</dbReference>
<evidence type="ECO:0000256" key="6">
    <source>
        <dbReference type="RuleBase" id="RU003877"/>
    </source>
</evidence>
<evidence type="ECO:0000313" key="9">
    <source>
        <dbReference type="Proteomes" id="UP000198847"/>
    </source>
</evidence>
<keyword evidence="3 5" id="KW-0687">Ribonucleoprotein</keyword>
<gene>
    <name evidence="5 7" type="primary">rplM</name>
    <name evidence="8" type="ORF">SAMN04490178_11574</name>
</gene>
<dbReference type="InterPro" id="IPR036899">
    <property type="entry name" value="Ribosomal_uL13_sf"/>
</dbReference>
<sequence>MKTTFMANAANVERKWYVVDAEGKTVGRLAAEVAKILRGKHKPTFTPHVDTGDHVIIVNAAKVAFTGKKLIQKTYFRHSGYPGGTTFTTAGKMLAEKPERVLEIAIKGMLPKNSLGRQMYRKLNVYKGAEHPHAAQQPEVLELDIR</sequence>
<evidence type="ECO:0000256" key="7">
    <source>
        <dbReference type="RuleBase" id="RU003878"/>
    </source>
</evidence>
<dbReference type="AlphaFoldDB" id="A0A1H8WEB4"/>
<dbReference type="InterPro" id="IPR005823">
    <property type="entry name" value="Ribosomal_uL13_bac-type"/>
</dbReference>